<feature type="non-terminal residue" evidence="2">
    <location>
        <position position="112"/>
    </location>
</feature>
<sequence>PAFADAAGLAFFLADRCYFAMELLAEKEQVEARKPLWPMWLNAWRLFLEFFRACTACVLGNHTLSTPSPSMVRNLQDGTESPLASPAPETDVEDELEERFTSLKPSSARLSL</sequence>
<reference evidence="2" key="1">
    <citation type="submission" date="2021-02" db="EMBL/GenBank/DDBJ databases">
        <authorList>
            <person name="Dougan E. K."/>
            <person name="Rhodes N."/>
            <person name="Thang M."/>
            <person name="Chan C."/>
        </authorList>
    </citation>
    <scope>NUCLEOTIDE SEQUENCE</scope>
</reference>
<name>A0A813DIW6_POLGL</name>
<keyword evidence="3" id="KW-1185">Reference proteome</keyword>
<gene>
    <name evidence="2" type="ORF">PGLA1383_LOCUS4439</name>
</gene>
<feature type="compositionally biased region" description="Polar residues" evidence="1">
    <location>
        <begin position="103"/>
        <end position="112"/>
    </location>
</feature>
<evidence type="ECO:0000256" key="1">
    <source>
        <dbReference type="SAM" id="MobiDB-lite"/>
    </source>
</evidence>
<dbReference type="Proteomes" id="UP000654075">
    <property type="component" value="Unassembled WGS sequence"/>
</dbReference>
<feature type="compositionally biased region" description="Polar residues" evidence="1">
    <location>
        <begin position="64"/>
        <end position="79"/>
    </location>
</feature>
<evidence type="ECO:0000313" key="2">
    <source>
        <dbReference type="EMBL" id="CAE8585532.1"/>
    </source>
</evidence>
<protein>
    <submittedName>
        <fullName evidence="2">Uncharacterized protein</fullName>
    </submittedName>
</protein>
<proteinExistence type="predicted"/>
<evidence type="ECO:0000313" key="3">
    <source>
        <dbReference type="Proteomes" id="UP000654075"/>
    </source>
</evidence>
<feature type="region of interest" description="Disordered" evidence="1">
    <location>
        <begin position="64"/>
        <end position="112"/>
    </location>
</feature>
<organism evidence="2 3">
    <name type="scientific">Polarella glacialis</name>
    <name type="common">Dinoflagellate</name>
    <dbReference type="NCBI Taxonomy" id="89957"/>
    <lineage>
        <taxon>Eukaryota</taxon>
        <taxon>Sar</taxon>
        <taxon>Alveolata</taxon>
        <taxon>Dinophyceae</taxon>
        <taxon>Suessiales</taxon>
        <taxon>Suessiaceae</taxon>
        <taxon>Polarella</taxon>
    </lineage>
</organism>
<accession>A0A813DIW6</accession>
<dbReference type="AlphaFoldDB" id="A0A813DIW6"/>
<comment type="caution">
    <text evidence="2">The sequence shown here is derived from an EMBL/GenBank/DDBJ whole genome shotgun (WGS) entry which is preliminary data.</text>
</comment>
<dbReference type="EMBL" id="CAJNNV010001663">
    <property type="protein sequence ID" value="CAE8585532.1"/>
    <property type="molecule type" value="Genomic_DNA"/>
</dbReference>